<proteinExistence type="predicted"/>
<dbReference type="EMBL" id="JAUDFV010000154">
    <property type="protein sequence ID" value="KAL2716014.1"/>
    <property type="molecule type" value="Genomic_DNA"/>
</dbReference>
<organism evidence="1 2">
    <name type="scientific">Vespula squamosa</name>
    <name type="common">Southern yellow jacket</name>
    <name type="synonym">Wasp</name>
    <dbReference type="NCBI Taxonomy" id="30214"/>
    <lineage>
        <taxon>Eukaryota</taxon>
        <taxon>Metazoa</taxon>
        <taxon>Ecdysozoa</taxon>
        <taxon>Arthropoda</taxon>
        <taxon>Hexapoda</taxon>
        <taxon>Insecta</taxon>
        <taxon>Pterygota</taxon>
        <taxon>Neoptera</taxon>
        <taxon>Endopterygota</taxon>
        <taxon>Hymenoptera</taxon>
        <taxon>Apocrita</taxon>
        <taxon>Aculeata</taxon>
        <taxon>Vespoidea</taxon>
        <taxon>Vespidae</taxon>
        <taxon>Vespinae</taxon>
        <taxon>Vespula</taxon>
    </lineage>
</organism>
<accession>A0ABD2A5W2</accession>
<sequence length="61" mass="7230">MFRISFFIATIMHINIISHDYFMNKPVNWALSAVYKLQILLKIFDVLDELIGNIIKDFPKE</sequence>
<evidence type="ECO:0000313" key="1">
    <source>
        <dbReference type="EMBL" id="KAL2716014.1"/>
    </source>
</evidence>
<keyword evidence="2" id="KW-1185">Reference proteome</keyword>
<reference evidence="1 2" key="1">
    <citation type="journal article" date="2024" name="Ann. Entomol. Soc. Am.">
        <title>Genomic analyses of the southern and eastern yellowjacket wasps (Hymenoptera: Vespidae) reveal evolutionary signatures of social life.</title>
        <authorList>
            <person name="Catto M.A."/>
            <person name="Caine P.B."/>
            <person name="Orr S.E."/>
            <person name="Hunt B.G."/>
            <person name="Goodisman M.A.D."/>
        </authorList>
    </citation>
    <scope>NUCLEOTIDE SEQUENCE [LARGE SCALE GENOMIC DNA]</scope>
    <source>
        <strain evidence="1">233</strain>
        <tissue evidence="1">Head and thorax</tissue>
    </source>
</reference>
<dbReference type="AlphaFoldDB" id="A0ABD2A5W2"/>
<evidence type="ECO:0000313" key="2">
    <source>
        <dbReference type="Proteomes" id="UP001607302"/>
    </source>
</evidence>
<name>A0ABD2A5W2_VESSQ</name>
<protein>
    <submittedName>
        <fullName evidence="1">Uncharacterized protein</fullName>
    </submittedName>
</protein>
<comment type="caution">
    <text evidence="1">The sequence shown here is derived from an EMBL/GenBank/DDBJ whole genome shotgun (WGS) entry which is preliminary data.</text>
</comment>
<gene>
    <name evidence="1" type="ORF">V1478_013690</name>
</gene>
<dbReference type="Proteomes" id="UP001607302">
    <property type="component" value="Unassembled WGS sequence"/>
</dbReference>